<feature type="transmembrane region" description="Helical" evidence="2">
    <location>
        <begin position="143"/>
        <end position="164"/>
    </location>
</feature>
<accession>A0A8S2AXF2</accession>
<evidence type="ECO:0000313" key="6">
    <source>
        <dbReference type="Proteomes" id="UP000682877"/>
    </source>
</evidence>
<evidence type="ECO:0000259" key="3">
    <source>
        <dbReference type="Pfam" id="PF16880"/>
    </source>
</evidence>
<proteinExistence type="predicted"/>
<dbReference type="InterPro" id="IPR031692">
    <property type="entry name" value="EHD_N"/>
</dbReference>
<dbReference type="Pfam" id="PF16880">
    <property type="entry name" value="EHD_N"/>
    <property type="match status" value="1"/>
</dbReference>
<dbReference type="InterPro" id="IPR040990">
    <property type="entry name" value="DUF5600"/>
</dbReference>
<evidence type="ECO:0000313" key="5">
    <source>
        <dbReference type="EMBL" id="CAE6135394.1"/>
    </source>
</evidence>
<protein>
    <submittedName>
        <fullName evidence="5">Uncharacterized protein</fullName>
    </submittedName>
</protein>
<evidence type="ECO:0000256" key="1">
    <source>
        <dbReference type="SAM" id="MobiDB-lite"/>
    </source>
</evidence>
<keyword evidence="6" id="KW-1185">Reference proteome</keyword>
<organism evidence="5 6">
    <name type="scientific">Arabidopsis arenosa</name>
    <name type="common">Sand rock-cress</name>
    <name type="synonym">Cardaminopsis arenosa</name>
    <dbReference type="NCBI Taxonomy" id="38785"/>
    <lineage>
        <taxon>Eukaryota</taxon>
        <taxon>Viridiplantae</taxon>
        <taxon>Streptophyta</taxon>
        <taxon>Embryophyta</taxon>
        <taxon>Tracheophyta</taxon>
        <taxon>Spermatophyta</taxon>
        <taxon>Magnoliopsida</taxon>
        <taxon>eudicotyledons</taxon>
        <taxon>Gunneridae</taxon>
        <taxon>Pentapetalae</taxon>
        <taxon>rosids</taxon>
        <taxon>malvids</taxon>
        <taxon>Brassicales</taxon>
        <taxon>Brassicaceae</taxon>
        <taxon>Camelineae</taxon>
        <taxon>Arabidopsis</taxon>
    </lineage>
</organism>
<dbReference type="InterPro" id="IPR027417">
    <property type="entry name" value="P-loop_NTPase"/>
</dbReference>
<keyword evidence="2" id="KW-0472">Membrane</keyword>
<dbReference type="Proteomes" id="UP000682877">
    <property type="component" value="Chromosome 6"/>
</dbReference>
<dbReference type="AlphaFoldDB" id="A0A8S2AXF2"/>
<dbReference type="SUPFAM" id="SSF52540">
    <property type="entry name" value="P-loop containing nucleoside triphosphate hydrolases"/>
    <property type="match status" value="1"/>
</dbReference>
<name>A0A8S2AXF2_ARAAE</name>
<feature type="transmembrane region" description="Helical" evidence="2">
    <location>
        <begin position="254"/>
        <end position="274"/>
    </location>
</feature>
<dbReference type="EMBL" id="LR999456">
    <property type="protein sequence ID" value="CAE6135394.1"/>
    <property type="molecule type" value="Genomic_DNA"/>
</dbReference>
<dbReference type="Gene3D" id="1.10.268.20">
    <property type="match status" value="2"/>
</dbReference>
<dbReference type="PANTHER" id="PTHR31963">
    <property type="entry name" value="RAS GUANINE NUCLEOTIDE EXCHANGE FACTOR K"/>
    <property type="match status" value="1"/>
</dbReference>
<keyword evidence="2" id="KW-0812">Transmembrane</keyword>
<dbReference type="Pfam" id="PF12056">
    <property type="entry name" value="DUF3537"/>
    <property type="match status" value="1"/>
</dbReference>
<sequence>MEESSNQRSQQFLNCSTRPDPINKPPESPATKFSFPNLLLWFDQSNCVKTLTSWSIFFLLAVIVPMISHFVLICADCDFKHRRPYDGLVQLSLSIFAGISFVSLSDWSKKYGIRRFLFFDKLKDVTDKVRIGYEAEIQRSMKLLAIFVLPSITLQAIYRIWWYASGFNQIPYIINPMLSHVLACTLQLSSWLYRTSLFIIACILYKNICHLQVLRLDEFARCFASEIKDFNSILAEHLKIRRELKIVSHRFRRFILLSLFFVTATQFMALLTTIRASVPFNIYEVGELALCSISLVSGLFICLKSATQMTHKAQSVTSIATKWNVCASLDTFDVLDDGETPKCPTTIQHSQILSRRRNVIQSSDDDEEGEGDHNDLDIHPIFARAISSQKRQALVTYLENNRAGITVYGFLVDKTWLRMIFSIELALLLWLLKKTIDGDGRVSGNDATKFFAMSKLLARNSNRFGQLRIEAARISRLSEFITAMKLVSLAQEDMNYFRPSQRLSSIVLGTKLQVTAKAPWFKSKSIIKPQVNVVTIVDWLEKIVHEKLKPLEVTYRFNDFASPVLTKAILMPSQWNLQFCMFTLAILLSGAHIGPEPTTDRFVVAMSGPDERTIPGNTMAVQADMPFNGLTSFGGCFPLKFECSQMPHPVLDQITLVDTPGVLSGEKQRMQRSYDFTGVIHDKIRVVLNKADQVDTQQLMRVYGALMWSLGKVLTHQRSSFNDKPINEDAVGPIGKELFEKEQTDLLADLMDIPKKACDRKINEFVKRARAAKINAYIMSHLKKEMPAMMGKSKAQQRLMDNLEEEFGKVQREFHLPAGDFPSVEHFREVLGGYNIDKFEKLKPKMIQAVDDMLGYDIPDLLKKFRNPYD</sequence>
<feature type="domain" description="DUF5600" evidence="4">
    <location>
        <begin position="760"/>
        <end position="861"/>
    </location>
</feature>
<feature type="domain" description="EH" evidence="3">
    <location>
        <begin position="542"/>
        <end position="566"/>
    </location>
</feature>
<feature type="transmembrane region" description="Helical" evidence="2">
    <location>
        <begin position="87"/>
        <end position="107"/>
    </location>
</feature>
<evidence type="ECO:0000259" key="4">
    <source>
        <dbReference type="Pfam" id="PF18150"/>
    </source>
</evidence>
<gene>
    <name evidence="5" type="ORF">AARE701A_LOCUS16809</name>
</gene>
<reference evidence="5" key="1">
    <citation type="submission" date="2021-01" db="EMBL/GenBank/DDBJ databases">
        <authorList>
            <person name="Bezrukov I."/>
        </authorList>
    </citation>
    <scope>NUCLEOTIDE SEQUENCE</scope>
</reference>
<dbReference type="InterPro" id="IPR021924">
    <property type="entry name" value="DUF3537"/>
</dbReference>
<dbReference type="Pfam" id="PF18150">
    <property type="entry name" value="DUF5600"/>
    <property type="match status" value="1"/>
</dbReference>
<keyword evidence="2" id="KW-1133">Transmembrane helix</keyword>
<feature type="compositionally biased region" description="Polar residues" evidence="1">
    <location>
        <begin position="1"/>
        <end position="17"/>
    </location>
</feature>
<evidence type="ECO:0000256" key="2">
    <source>
        <dbReference type="SAM" id="Phobius"/>
    </source>
</evidence>
<dbReference type="Gene3D" id="3.40.50.300">
    <property type="entry name" value="P-loop containing nucleotide triphosphate hydrolases"/>
    <property type="match status" value="1"/>
</dbReference>
<feature type="region of interest" description="Disordered" evidence="1">
    <location>
        <begin position="1"/>
        <end position="23"/>
    </location>
</feature>
<feature type="transmembrane region" description="Helical" evidence="2">
    <location>
        <begin position="54"/>
        <end position="75"/>
    </location>
</feature>
<dbReference type="PANTHER" id="PTHR31963:SF13">
    <property type="entry name" value="PROTEIN, PUTATIVE (DUF3537)-RELATED"/>
    <property type="match status" value="1"/>
</dbReference>